<dbReference type="EMBL" id="KQ971332">
    <property type="protein sequence ID" value="KYB28286.1"/>
    <property type="molecule type" value="Genomic_DNA"/>
</dbReference>
<evidence type="ECO:0000313" key="1">
    <source>
        <dbReference type="EMBL" id="KYB28286.1"/>
    </source>
</evidence>
<dbReference type="InParanoid" id="A0A139WK41"/>
<reference evidence="1 2" key="1">
    <citation type="journal article" date="2008" name="Nature">
        <title>The genome of the model beetle and pest Tribolium castaneum.</title>
        <authorList>
            <consortium name="Tribolium Genome Sequencing Consortium"/>
            <person name="Richards S."/>
            <person name="Gibbs R.A."/>
            <person name="Weinstock G.M."/>
            <person name="Brown S.J."/>
            <person name="Denell R."/>
            <person name="Beeman R.W."/>
            <person name="Gibbs R."/>
            <person name="Beeman R.W."/>
            <person name="Brown S.J."/>
            <person name="Bucher G."/>
            <person name="Friedrich M."/>
            <person name="Grimmelikhuijzen C.J."/>
            <person name="Klingler M."/>
            <person name="Lorenzen M."/>
            <person name="Richards S."/>
            <person name="Roth S."/>
            <person name="Schroder R."/>
            <person name="Tautz D."/>
            <person name="Zdobnov E.M."/>
            <person name="Muzny D."/>
            <person name="Gibbs R.A."/>
            <person name="Weinstock G.M."/>
            <person name="Attaway T."/>
            <person name="Bell S."/>
            <person name="Buhay C.J."/>
            <person name="Chandrabose M.N."/>
            <person name="Chavez D."/>
            <person name="Clerk-Blankenburg K.P."/>
            <person name="Cree A."/>
            <person name="Dao M."/>
            <person name="Davis C."/>
            <person name="Chacko J."/>
            <person name="Dinh H."/>
            <person name="Dugan-Rocha S."/>
            <person name="Fowler G."/>
            <person name="Garner T.T."/>
            <person name="Garnes J."/>
            <person name="Gnirke A."/>
            <person name="Hawes A."/>
            <person name="Hernandez J."/>
            <person name="Hines S."/>
            <person name="Holder M."/>
            <person name="Hume J."/>
            <person name="Jhangiani S.N."/>
            <person name="Joshi V."/>
            <person name="Khan Z.M."/>
            <person name="Jackson L."/>
            <person name="Kovar C."/>
            <person name="Kowis A."/>
            <person name="Lee S."/>
            <person name="Lewis L.R."/>
            <person name="Margolis J."/>
            <person name="Morgan M."/>
            <person name="Nazareth L.V."/>
            <person name="Nguyen N."/>
            <person name="Okwuonu G."/>
            <person name="Parker D."/>
            <person name="Richards S."/>
            <person name="Ruiz S.J."/>
            <person name="Santibanez J."/>
            <person name="Savard J."/>
            <person name="Scherer S.E."/>
            <person name="Schneider B."/>
            <person name="Sodergren E."/>
            <person name="Tautz D."/>
            <person name="Vattahil S."/>
            <person name="Villasana D."/>
            <person name="White C.S."/>
            <person name="Wright R."/>
            <person name="Park Y."/>
            <person name="Beeman R.W."/>
            <person name="Lord J."/>
            <person name="Oppert B."/>
            <person name="Lorenzen M."/>
            <person name="Brown S."/>
            <person name="Wang L."/>
            <person name="Savard J."/>
            <person name="Tautz D."/>
            <person name="Richards S."/>
            <person name="Weinstock G."/>
            <person name="Gibbs R.A."/>
            <person name="Liu Y."/>
            <person name="Worley K."/>
            <person name="Weinstock G."/>
            <person name="Elsik C.G."/>
            <person name="Reese J.T."/>
            <person name="Elhaik E."/>
            <person name="Landan G."/>
            <person name="Graur D."/>
            <person name="Arensburger P."/>
            <person name="Atkinson P."/>
            <person name="Beeman R.W."/>
            <person name="Beidler J."/>
            <person name="Brown S.J."/>
            <person name="Demuth J.P."/>
            <person name="Drury D.W."/>
            <person name="Du Y.Z."/>
            <person name="Fujiwara H."/>
            <person name="Lorenzen M."/>
            <person name="Maselli V."/>
            <person name="Osanai M."/>
            <person name="Park Y."/>
            <person name="Robertson H.M."/>
            <person name="Tu Z."/>
            <person name="Wang J.J."/>
            <person name="Wang S."/>
            <person name="Richards S."/>
            <person name="Song H."/>
            <person name="Zhang L."/>
            <person name="Sodergren E."/>
            <person name="Werner D."/>
            <person name="Stanke M."/>
            <person name="Morgenstern B."/>
            <person name="Solovyev V."/>
            <person name="Kosarev P."/>
            <person name="Brown G."/>
            <person name="Chen H.C."/>
            <person name="Ermolaeva O."/>
            <person name="Hlavina W."/>
            <person name="Kapustin Y."/>
            <person name="Kiryutin B."/>
            <person name="Kitts P."/>
            <person name="Maglott D."/>
            <person name="Pruitt K."/>
            <person name="Sapojnikov V."/>
            <person name="Souvorov A."/>
            <person name="Mackey A.J."/>
            <person name="Waterhouse R.M."/>
            <person name="Wyder S."/>
            <person name="Zdobnov E.M."/>
            <person name="Zdobnov E.M."/>
            <person name="Wyder S."/>
            <person name="Kriventseva E.V."/>
            <person name="Kadowaki T."/>
            <person name="Bork P."/>
            <person name="Aranda M."/>
            <person name="Bao R."/>
            <person name="Beermann A."/>
            <person name="Berns N."/>
            <person name="Bolognesi R."/>
            <person name="Bonneton F."/>
            <person name="Bopp D."/>
            <person name="Brown S.J."/>
            <person name="Bucher G."/>
            <person name="Butts T."/>
            <person name="Chaumot A."/>
            <person name="Denell R.E."/>
            <person name="Ferrier D.E."/>
            <person name="Friedrich M."/>
            <person name="Gordon C.M."/>
            <person name="Jindra M."/>
            <person name="Klingler M."/>
            <person name="Lan Q."/>
            <person name="Lattorff H.M."/>
            <person name="Laudet V."/>
            <person name="von Levetsow C."/>
            <person name="Liu Z."/>
            <person name="Lutz R."/>
            <person name="Lynch J.A."/>
            <person name="da Fonseca R.N."/>
            <person name="Posnien N."/>
            <person name="Reuter R."/>
            <person name="Roth S."/>
            <person name="Savard J."/>
            <person name="Schinko J.B."/>
            <person name="Schmitt C."/>
            <person name="Schoppmeier M."/>
            <person name="Schroder R."/>
            <person name="Shippy T.D."/>
            <person name="Simonnet F."/>
            <person name="Marques-Souza H."/>
            <person name="Tautz D."/>
            <person name="Tomoyasu Y."/>
            <person name="Trauner J."/>
            <person name="Van der Zee M."/>
            <person name="Vervoort M."/>
            <person name="Wittkopp N."/>
            <person name="Wimmer E.A."/>
            <person name="Yang X."/>
            <person name="Jones A.K."/>
            <person name="Sattelle D.B."/>
            <person name="Ebert P.R."/>
            <person name="Nelson D."/>
            <person name="Scott J.G."/>
            <person name="Beeman R.W."/>
            <person name="Muthukrishnan S."/>
            <person name="Kramer K.J."/>
            <person name="Arakane Y."/>
            <person name="Beeman R.W."/>
            <person name="Zhu Q."/>
            <person name="Hogenkamp D."/>
            <person name="Dixit R."/>
            <person name="Oppert B."/>
            <person name="Jiang H."/>
            <person name="Zou Z."/>
            <person name="Marshall J."/>
            <person name="Elpidina E."/>
            <person name="Vinokurov K."/>
            <person name="Oppert C."/>
            <person name="Zou Z."/>
            <person name="Evans J."/>
            <person name="Lu Z."/>
            <person name="Zhao P."/>
            <person name="Sumathipala N."/>
            <person name="Altincicek B."/>
            <person name="Vilcinskas A."/>
            <person name="Williams M."/>
            <person name="Hultmark D."/>
            <person name="Hetru C."/>
            <person name="Jiang H."/>
            <person name="Grimmelikhuijzen C.J."/>
            <person name="Hauser F."/>
            <person name="Cazzamali G."/>
            <person name="Williamson M."/>
            <person name="Park Y."/>
            <person name="Li B."/>
            <person name="Tanaka Y."/>
            <person name="Predel R."/>
            <person name="Neupert S."/>
            <person name="Schachtner J."/>
            <person name="Verleyen P."/>
            <person name="Raible F."/>
            <person name="Bork P."/>
            <person name="Friedrich M."/>
            <person name="Walden K.K."/>
            <person name="Robertson H.M."/>
            <person name="Angeli S."/>
            <person name="Foret S."/>
            <person name="Bucher G."/>
            <person name="Schuetz S."/>
            <person name="Maleszka R."/>
            <person name="Wimmer E.A."/>
            <person name="Beeman R.W."/>
            <person name="Lorenzen M."/>
            <person name="Tomoyasu Y."/>
            <person name="Miller S.C."/>
            <person name="Grossmann D."/>
            <person name="Bucher G."/>
        </authorList>
    </citation>
    <scope>NUCLEOTIDE SEQUENCE [LARGE SCALE GENOMIC DNA]</scope>
    <source>
        <strain evidence="1 2">Georgia GA2</strain>
    </source>
</reference>
<protein>
    <submittedName>
        <fullName evidence="1">Uncharacterized protein</fullName>
    </submittedName>
</protein>
<sequence length="44" mass="4864">MEKLGRIAMIFAIMARVSALERAKGIRIIVAWSEGANIAVIDYD</sequence>
<name>A0A139WK41_TRICA</name>
<keyword evidence="2" id="KW-1185">Reference proteome</keyword>
<proteinExistence type="predicted"/>
<gene>
    <name evidence="1" type="primary">AUGUSTUS-3.0.2_32659</name>
    <name evidence="1" type="ORF">TcasGA2_TC032659</name>
</gene>
<evidence type="ECO:0000313" key="2">
    <source>
        <dbReference type="Proteomes" id="UP000007266"/>
    </source>
</evidence>
<dbReference type="Proteomes" id="UP000007266">
    <property type="component" value="Linkage group 3"/>
</dbReference>
<reference evidence="1 2" key="2">
    <citation type="journal article" date="2010" name="Nucleic Acids Res.">
        <title>BeetleBase in 2010: revisions to provide comprehensive genomic information for Tribolium castaneum.</title>
        <authorList>
            <person name="Kim H.S."/>
            <person name="Murphy T."/>
            <person name="Xia J."/>
            <person name="Caragea D."/>
            <person name="Park Y."/>
            <person name="Beeman R.W."/>
            <person name="Lorenzen M.D."/>
            <person name="Butcher S."/>
            <person name="Manak J.R."/>
            <person name="Brown S.J."/>
        </authorList>
    </citation>
    <scope>GENOME REANNOTATION</scope>
    <source>
        <strain evidence="1 2">Georgia GA2</strain>
    </source>
</reference>
<accession>A0A139WK41</accession>
<organism evidence="1 2">
    <name type="scientific">Tribolium castaneum</name>
    <name type="common">Red flour beetle</name>
    <dbReference type="NCBI Taxonomy" id="7070"/>
    <lineage>
        <taxon>Eukaryota</taxon>
        <taxon>Metazoa</taxon>
        <taxon>Ecdysozoa</taxon>
        <taxon>Arthropoda</taxon>
        <taxon>Hexapoda</taxon>
        <taxon>Insecta</taxon>
        <taxon>Pterygota</taxon>
        <taxon>Neoptera</taxon>
        <taxon>Endopterygota</taxon>
        <taxon>Coleoptera</taxon>
        <taxon>Polyphaga</taxon>
        <taxon>Cucujiformia</taxon>
        <taxon>Tenebrionidae</taxon>
        <taxon>Tenebrionidae incertae sedis</taxon>
        <taxon>Tribolium</taxon>
    </lineage>
</organism>
<dbReference type="AlphaFoldDB" id="A0A139WK41"/>